<name>G3MHR3_AMBMU</name>
<dbReference type="PANTHER" id="PTHR13581">
    <property type="entry name" value="MRG-BINDING PROTEIN"/>
    <property type="match status" value="1"/>
</dbReference>
<evidence type="ECO:0000256" key="4">
    <source>
        <dbReference type="ARBA" id="ARBA00023015"/>
    </source>
</evidence>
<dbReference type="GO" id="GO:0035267">
    <property type="term" value="C:NuA4 histone acetyltransferase complex"/>
    <property type="evidence" value="ECO:0007669"/>
    <property type="project" value="TreeGrafter"/>
</dbReference>
<evidence type="ECO:0000256" key="1">
    <source>
        <dbReference type="ARBA" id="ARBA00004123"/>
    </source>
</evidence>
<feature type="non-terminal residue" evidence="7">
    <location>
        <position position="1"/>
    </location>
</feature>
<dbReference type="GO" id="GO:0005634">
    <property type="term" value="C:nucleus"/>
    <property type="evidence" value="ECO:0007669"/>
    <property type="project" value="UniProtKB-SubCell"/>
</dbReference>
<proteinExistence type="evidence at transcript level"/>
<keyword evidence="6" id="KW-0539">Nucleus</keyword>
<evidence type="ECO:0000313" key="7">
    <source>
        <dbReference type="EMBL" id="AEO33031.1"/>
    </source>
</evidence>
<dbReference type="GO" id="GO:0006325">
    <property type="term" value="P:chromatin organization"/>
    <property type="evidence" value="ECO:0007669"/>
    <property type="project" value="UniProtKB-KW"/>
</dbReference>
<organism evidence="7">
    <name type="scientific">Amblyomma maculatum</name>
    <name type="common">Gulf Coast tick</name>
    <dbReference type="NCBI Taxonomy" id="34609"/>
    <lineage>
        <taxon>Eukaryota</taxon>
        <taxon>Metazoa</taxon>
        <taxon>Ecdysozoa</taxon>
        <taxon>Arthropoda</taxon>
        <taxon>Chelicerata</taxon>
        <taxon>Arachnida</taxon>
        <taxon>Acari</taxon>
        <taxon>Parasitiformes</taxon>
        <taxon>Ixodida</taxon>
        <taxon>Ixodoidea</taxon>
        <taxon>Ixodidae</taxon>
        <taxon>Amblyomminae</taxon>
        <taxon>Amblyomma</taxon>
    </lineage>
</organism>
<keyword evidence="5" id="KW-0804">Transcription</keyword>
<evidence type="ECO:0000256" key="5">
    <source>
        <dbReference type="ARBA" id="ARBA00023163"/>
    </source>
</evidence>
<evidence type="ECO:0000256" key="2">
    <source>
        <dbReference type="ARBA" id="ARBA00007117"/>
    </source>
</evidence>
<dbReference type="InterPro" id="IPR012423">
    <property type="entry name" value="Eaf7/MRGBP"/>
</dbReference>
<dbReference type="Pfam" id="PF07904">
    <property type="entry name" value="Eaf7"/>
    <property type="match status" value="1"/>
</dbReference>
<accession>G3MHR3</accession>
<reference evidence="7" key="1">
    <citation type="journal article" date="2011" name="PLoS ONE">
        <title>A deep insight into the sialotranscriptome of the gulf coast tick, Amblyomma maculatum.</title>
        <authorList>
            <person name="Karim S."/>
            <person name="Singh P."/>
            <person name="Ribeiro J.M."/>
        </authorList>
    </citation>
    <scope>NUCLEOTIDE SEQUENCE</scope>
    <source>
        <tissue evidence="7">Salivary gland</tissue>
    </source>
</reference>
<comment type="subcellular location">
    <subcellularLocation>
        <location evidence="1">Nucleus</location>
    </subcellularLocation>
</comment>
<dbReference type="EMBL" id="JO841414">
    <property type="protein sequence ID" value="AEO33031.1"/>
    <property type="molecule type" value="mRNA"/>
</dbReference>
<keyword evidence="3" id="KW-0156">Chromatin regulator</keyword>
<sequence>GLSFSLLVGAVGAVKRRSLKLAVEETLAVVCNMDSASTSAKRSKRFIWDAAAEAHLIRAMEGLMPVGINKHFHMAGIVERLSESLKKEISSKDVWNRLHSKGALKNETEKPPALPEREFSLSTSEFGALLSKLEGKSSEPAIQEEAASTEKTSHMLKATCWKCGTVILLRKGWVVVGPPVSGGSTASSKDFPNTASTEKFATSKVTLVLQAAVGGSAESGPSVAYSP</sequence>
<comment type="similarity">
    <text evidence="2">Belongs to the EAF7 family.</text>
</comment>
<dbReference type="PANTHER" id="PTHR13581:SF5">
    <property type="entry name" value="MRG_MORF4L-BINDING PROTEIN"/>
    <property type="match status" value="1"/>
</dbReference>
<evidence type="ECO:0000256" key="6">
    <source>
        <dbReference type="ARBA" id="ARBA00023242"/>
    </source>
</evidence>
<evidence type="ECO:0000256" key="3">
    <source>
        <dbReference type="ARBA" id="ARBA00022853"/>
    </source>
</evidence>
<dbReference type="AlphaFoldDB" id="G3MHR3"/>
<protein>
    <submittedName>
        <fullName evidence="7">Uncharacterized protein</fullName>
    </submittedName>
</protein>
<keyword evidence="4" id="KW-0805">Transcription regulation</keyword>
<dbReference type="GO" id="GO:0006357">
    <property type="term" value="P:regulation of transcription by RNA polymerase II"/>
    <property type="evidence" value="ECO:0007669"/>
    <property type="project" value="TreeGrafter"/>
</dbReference>